<keyword evidence="3" id="KW-0813">Transport</keyword>
<dbReference type="EMBL" id="JBHUNP010000001">
    <property type="protein sequence ID" value="MFD2647186.1"/>
    <property type="molecule type" value="Genomic_DNA"/>
</dbReference>
<dbReference type="CDD" id="cd03257">
    <property type="entry name" value="ABC_NikE_OppD_transporters"/>
    <property type="match status" value="1"/>
</dbReference>
<evidence type="ECO:0000313" key="7">
    <source>
        <dbReference type="EMBL" id="MFD2647186.1"/>
    </source>
</evidence>
<evidence type="ECO:0000259" key="6">
    <source>
        <dbReference type="PROSITE" id="PS50893"/>
    </source>
</evidence>
<dbReference type="InterPro" id="IPR013563">
    <property type="entry name" value="Oligopep_ABC_C"/>
</dbReference>
<name>A0ABW5QIL3_9HYPH</name>
<dbReference type="PANTHER" id="PTHR43230">
    <property type="entry name" value="ABC-TYPE DIPEPTIDE/OLIGOPEPTIDE TRANSPORT SYSTEM, ATPASE COMPONENT"/>
    <property type="match status" value="1"/>
</dbReference>
<proteinExistence type="inferred from homology"/>
<dbReference type="PROSITE" id="PS00211">
    <property type="entry name" value="ABC_TRANSPORTER_1"/>
    <property type="match status" value="1"/>
</dbReference>
<comment type="caution">
    <text evidence="7">The sequence shown here is derived from an EMBL/GenBank/DDBJ whole genome shotgun (WGS) entry which is preliminary data.</text>
</comment>
<dbReference type="Pfam" id="PF00005">
    <property type="entry name" value="ABC_tran"/>
    <property type="match status" value="1"/>
</dbReference>
<evidence type="ECO:0000256" key="1">
    <source>
        <dbReference type="ARBA" id="ARBA00004417"/>
    </source>
</evidence>
<dbReference type="SUPFAM" id="SSF52540">
    <property type="entry name" value="P-loop containing nucleoside triphosphate hydrolases"/>
    <property type="match status" value="1"/>
</dbReference>
<comment type="subcellular location">
    <subcellularLocation>
        <location evidence="1">Cell inner membrane</location>
        <topology evidence="1">Peripheral membrane protein</topology>
    </subcellularLocation>
</comment>
<keyword evidence="8" id="KW-1185">Reference proteome</keyword>
<reference evidence="8" key="1">
    <citation type="journal article" date="2019" name="Int. J. Syst. Evol. Microbiol.">
        <title>The Global Catalogue of Microorganisms (GCM) 10K type strain sequencing project: providing services to taxonomists for standard genome sequencing and annotation.</title>
        <authorList>
            <consortium name="The Broad Institute Genomics Platform"/>
            <consortium name="The Broad Institute Genome Sequencing Center for Infectious Disease"/>
            <person name="Wu L."/>
            <person name="Ma J."/>
        </authorList>
    </citation>
    <scope>NUCLEOTIDE SEQUENCE [LARGE SCALE GENOMIC DNA]</scope>
    <source>
        <strain evidence="8">CCM 7427</strain>
    </source>
</reference>
<comment type="similarity">
    <text evidence="2">Belongs to the ABC transporter superfamily.</text>
</comment>
<dbReference type="Proteomes" id="UP001597521">
    <property type="component" value="Unassembled WGS sequence"/>
</dbReference>
<protein>
    <submittedName>
        <fullName evidence="7">ABC transporter ATP-binding protein</fullName>
    </submittedName>
</protein>
<dbReference type="InterPro" id="IPR017871">
    <property type="entry name" value="ABC_transporter-like_CS"/>
</dbReference>
<dbReference type="RefSeq" id="WP_386832220.1">
    <property type="nucleotide sequence ID" value="NZ_JBHUNP010000001.1"/>
</dbReference>
<evidence type="ECO:0000256" key="2">
    <source>
        <dbReference type="ARBA" id="ARBA00005417"/>
    </source>
</evidence>
<organism evidence="7 8">
    <name type="scientific">Devosia albogilva</name>
    <dbReference type="NCBI Taxonomy" id="429726"/>
    <lineage>
        <taxon>Bacteria</taxon>
        <taxon>Pseudomonadati</taxon>
        <taxon>Pseudomonadota</taxon>
        <taxon>Alphaproteobacteria</taxon>
        <taxon>Hyphomicrobiales</taxon>
        <taxon>Devosiaceae</taxon>
        <taxon>Devosia</taxon>
    </lineage>
</organism>
<dbReference type="Pfam" id="PF08352">
    <property type="entry name" value="oligo_HPY"/>
    <property type="match status" value="1"/>
</dbReference>
<evidence type="ECO:0000256" key="4">
    <source>
        <dbReference type="ARBA" id="ARBA00022741"/>
    </source>
</evidence>
<dbReference type="PANTHER" id="PTHR43230:SF3">
    <property type="entry name" value="ABC-TYPE DIPEPTIDE_OLIGOPEPTIDE TRANSPORT SYSTEM, ATPASE COMPONENT"/>
    <property type="match status" value="1"/>
</dbReference>
<keyword evidence="5 7" id="KW-0067">ATP-binding</keyword>
<dbReference type="InterPro" id="IPR003439">
    <property type="entry name" value="ABC_transporter-like_ATP-bd"/>
</dbReference>
<feature type="domain" description="ABC transporter" evidence="6">
    <location>
        <begin position="7"/>
        <end position="253"/>
    </location>
</feature>
<dbReference type="PROSITE" id="PS50893">
    <property type="entry name" value="ABC_TRANSPORTER_2"/>
    <property type="match status" value="1"/>
</dbReference>
<dbReference type="SMART" id="SM00382">
    <property type="entry name" value="AAA"/>
    <property type="match status" value="1"/>
</dbReference>
<evidence type="ECO:0000256" key="5">
    <source>
        <dbReference type="ARBA" id="ARBA00022840"/>
    </source>
</evidence>
<keyword evidence="4" id="KW-0547">Nucleotide-binding</keyword>
<accession>A0ABW5QIL3</accession>
<sequence>MSKLLEVRSASVVFDTGGGSSKRALDDISLEIGGPTPSITAVVGESGSGKSTLIRLLLGFQHPTDGEVSYNGQNVATLSSSAARTFRREVQAIFQDPFDAFNPFYKIDHPLVTPLKAFGLVASRDEAYERIERTLRSVGLDPANTLGKYPHQLSGGQRQRVMIARSLLLDPQIVLADEPVSMVDASLRATILDILYGLKQELGISLVYVTHDLTTAYQVADTIVVLHGGHIMEVGPSEKVIHDPRHAYTRALIEAVPSPDPDKPWNLEEEPPSPDAFLSAGADLALYATEPDRAIAAPRRSSEPAVTAASIQRAVMAQKAQQ</sequence>
<dbReference type="Gene3D" id="3.40.50.300">
    <property type="entry name" value="P-loop containing nucleotide triphosphate hydrolases"/>
    <property type="match status" value="1"/>
</dbReference>
<dbReference type="GO" id="GO:0005524">
    <property type="term" value="F:ATP binding"/>
    <property type="evidence" value="ECO:0007669"/>
    <property type="project" value="UniProtKB-KW"/>
</dbReference>
<dbReference type="InterPro" id="IPR003593">
    <property type="entry name" value="AAA+_ATPase"/>
</dbReference>
<gene>
    <name evidence="7" type="ORF">ACFSX5_05165</name>
</gene>
<evidence type="ECO:0000256" key="3">
    <source>
        <dbReference type="ARBA" id="ARBA00022448"/>
    </source>
</evidence>
<evidence type="ECO:0000313" key="8">
    <source>
        <dbReference type="Proteomes" id="UP001597521"/>
    </source>
</evidence>
<dbReference type="InterPro" id="IPR027417">
    <property type="entry name" value="P-loop_NTPase"/>
</dbReference>